<comment type="catalytic activity">
    <reaction evidence="6">
        <text>acetate + ATP = acetyl phosphate + ADP</text>
        <dbReference type="Rhea" id="RHEA:11352"/>
        <dbReference type="ChEBI" id="CHEBI:22191"/>
        <dbReference type="ChEBI" id="CHEBI:30089"/>
        <dbReference type="ChEBI" id="CHEBI:30616"/>
        <dbReference type="ChEBI" id="CHEBI:456216"/>
        <dbReference type="EC" id="2.7.2.1"/>
    </reaction>
</comment>
<dbReference type="GO" id="GO:0000287">
    <property type="term" value="F:magnesium ion binding"/>
    <property type="evidence" value="ECO:0007669"/>
    <property type="project" value="UniProtKB-UniRule"/>
</dbReference>
<dbReference type="Gene3D" id="3.30.420.40">
    <property type="match status" value="2"/>
</dbReference>
<comment type="cofactor">
    <cofactor evidence="6">
        <name>Mg(2+)</name>
        <dbReference type="ChEBI" id="CHEBI:18420"/>
    </cofactor>
    <cofactor evidence="6">
        <name>Mn(2+)</name>
        <dbReference type="ChEBI" id="CHEBI:29035"/>
    </cofactor>
    <text evidence="6">Mg(2+). Can also accept Mn(2+).</text>
</comment>
<feature type="binding site" evidence="6">
    <location>
        <begin position="208"/>
        <end position="212"/>
    </location>
    <ligand>
        <name>ATP</name>
        <dbReference type="ChEBI" id="CHEBI:30616"/>
    </ligand>
</feature>
<dbReference type="SUPFAM" id="SSF53067">
    <property type="entry name" value="Actin-like ATPase domain"/>
    <property type="match status" value="2"/>
</dbReference>
<feature type="binding site" evidence="6">
    <location>
        <position position="14"/>
    </location>
    <ligand>
        <name>ATP</name>
        <dbReference type="ChEBI" id="CHEBI:30616"/>
    </ligand>
</feature>
<evidence type="ECO:0000256" key="1">
    <source>
        <dbReference type="ARBA" id="ARBA00008748"/>
    </source>
</evidence>
<comment type="subcellular location">
    <subcellularLocation>
        <location evidence="6">Cytoplasm</location>
    </subcellularLocation>
</comment>
<proteinExistence type="inferred from homology"/>
<protein>
    <recommendedName>
        <fullName evidence="6">Acetate kinase</fullName>
        <ecNumber evidence="6">2.7.2.1</ecNumber>
    </recommendedName>
    <alternativeName>
        <fullName evidence="6">Acetokinase</fullName>
    </alternativeName>
</protein>
<dbReference type="GO" id="GO:0005524">
    <property type="term" value="F:ATP binding"/>
    <property type="evidence" value="ECO:0007669"/>
    <property type="project" value="UniProtKB-KW"/>
</dbReference>
<comment type="pathway">
    <text evidence="6">Metabolic intermediate biosynthesis; acetyl-CoA biosynthesis; acetyl-CoA from acetate: step 1/2.</text>
</comment>
<evidence type="ECO:0000256" key="7">
    <source>
        <dbReference type="RuleBase" id="RU003835"/>
    </source>
</evidence>
<dbReference type="NCBIfam" id="TIGR00016">
    <property type="entry name" value="ackA"/>
    <property type="match status" value="1"/>
</dbReference>
<dbReference type="PANTHER" id="PTHR21060">
    <property type="entry name" value="ACETATE KINASE"/>
    <property type="match status" value="1"/>
</dbReference>
<reference evidence="8 9" key="1">
    <citation type="journal article" date="2012" name="BMC Genomics">
        <title>Genomic sequence analysis and characterization of Sneathia amnii sp. nov.</title>
        <authorList>
            <consortium name="Vaginal Microbiome Consortium (additional members)"/>
            <person name="Harwich M.D.Jr."/>
            <person name="Serrano M.G."/>
            <person name="Fettweis J.M."/>
            <person name="Alves J.M."/>
            <person name="Reimers M.A."/>
            <person name="Buck G.A."/>
            <person name="Jefferson K.K."/>
        </authorList>
    </citation>
    <scope>NUCLEOTIDE SEQUENCE [LARGE SCALE GENOMIC DNA]</scope>
    <source>
        <strain evidence="8 9">SN35</strain>
    </source>
</reference>
<dbReference type="GO" id="GO:0006083">
    <property type="term" value="P:acetate metabolic process"/>
    <property type="evidence" value="ECO:0007669"/>
    <property type="project" value="TreeGrafter"/>
</dbReference>
<dbReference type="GO" id="GO:0005737">
    <property type="term" value="C:cytoplasm"/>
    <property type="evidence" value="ECO:0007669"/>
    <property type="project" value="UniProtKB-SubCell"/>
</dbReference>
<dbReference type="EMBL" id="CP011280">
    <property type="protein sequence ID" value="AKC95910.1"/>
    <property type="molecule type" value="Genomic_DNA"/>
</dbReference>
<keyword evidence="6" id="KW-0963">Cytoplasm</keyword>
<dbReference type="STRING" id="187101.VC03_05390"/>
<dbReference type="InterPro" id="IPR043129">
    <property type="entry name" value="ATPase_NBD"/>
</dbReference>
<keyword evidence="2 6" id="KW-0808">Transferase</keyword>
<feature type="site" description="Transition state stabilizer" evidence="6">
    <location>
        <position position="182"/>
    </location>
</feature>
<dbReference type="InterPro" id="IPR023865">
    <property type="entry name" value="Aliphatic_acid_kinase_CS"/>
</dbReference>
<keyword evidence="5 6" id="KW-0067">ATP-binding</keyword>
<dbReference type="OrthoDB" id="9802453at2"/>
<accession>A0A0E3ZBN6</accession>
<dbReference type="UniPathway" id="UPA00340">
    <property type="reaction ID" value="UER00458"/>
</dbReference>
<evidence type="ECO:0000313" key="9">
    <source>
        <dbReference type="Proteomes" id="UP000033103"/>
    </source>
</evidence>
<dbReference type="PANTHER" id="PTHR21060:SF15">
    <property type="entry name" value="ACETATE KINASE-RELATED"/>
    <property type="match status" value="1"/>
</dbReference>
<sequence>MKILVINSGSSSLKFELIDTETKKTLAKGICERIGISNQIFTYKNKVTGYNEIEKPTPMQDHKVAIQVVLEKLQDKTNGVISSMDDVDAIGHRVVHGGEYFDDAVLVNDDVIKKIEELADLAPLHNPANLMGIKVIQKLLPNTPQVVVFDTAFHQTMPDYAYRYPVPEEDYTELKVRKYGFHGTSHKFVSNRASELLGKKDSKIIVCHLGNGASISAVKDGKVIDTSMGLTPLAGVMMGTRCGDIDPAVPLYIMQKRNLSASETDTRLNKKSGLLGIFGKSSDFRDVQDAMINGDKRAKLAYEMFCYRVRSYIGSYIVALGGVDAIAFTGGIGENAFRAREGICRGLEFLGIELDYEKNKEMISGDVEYSKPTSKVKIYKIETAEELMIANDAARLVK</sequence>
<dbReference type="InterPro" id="IPR004372">
    <property type="entry name" value="Ac/propionate_kinase"/>
</dbReference>
<evidence type="ECO:0000256" key="6">
    <source>
        <dbReference type="HAMAP-Rule" id="MF_00020"/>
    </source>
</evidence>
<evidence type="ECO:0000256" key="4">
    <source>
        <dbReference type="ARBA" id="ARBA00022777"/>
    </source>
</evidence>
<dbReference type="EC" id="2.7.2.1" evidence="6"/>
<dbReference type="HOGENOM" id="CLU_020352_0_1_0"/>
<keyword evidence="6" id="KW-0460">Magnesium</keyword>
<dbReference type="Pfam" id="PF00871">
    <property type="entry name" value="Acetate_kinase"/>
    <property type="match status" value="1"/>
</dbReference>
<evidence type="ECO:0000256" key="2">
    <source>
        <dbReference type="ARBA" id="ARBA00022679"/>
    </source>
</evidence>
<dbReference type="CDD" id="cd24010">
    <property type="entry name" value="ASKHA_NBD_AcK_PK"/>
    <property type="match status" value="1"/>
</dbReference>
<dbReference type="InterPro" id="IPR000890">
    <property type="entry name" value="Aliphatic_acid_kin_short-chain"/>
</dbReference>
<dbReference type="KEGG" id="sns:VC03_05390"/>
<comment type="subunit">
    <text evidence="6">Homodimer.</text>
</comment>
<dbReference type="GO" id="GO:0006085">
    <property type="term" value="P:acetyl-CoA biosynthetic process"/>
    <property type="evidence" value="ECO:0007669"/>
    <property type="project" value="UniProtKB-UniRule"/>
</dbReference>
<dbReference type="PRINTS" id="PR00471">
    <property type="entry name" value="ACETATEKNASE"/>
</dbReference>
<keyword evidence="4 6" id="KW-0418">Kinase</keyword>
<evidence type="ECO:0000256" key="5">
    <source>
        <dbReference type="ARBA" id="ARBA00022840"/>
    </source>
</evidence>
<feature type="binding site" evidence="6">
    <location>
        <position position="93"/>
    </location>
    <ligand>
        <name>substrate</name>
    </ligand>
</feature>
<feature type="binding site" evidence="6">
    <location>
        <begin position="283"/>
        <end position="285"/>
    </location>
    <ligand>
        <name>ATP</name>
        <dbReference type="ChEBI" id="CHEBI:30616"/>
    </ligand>
</feature>
<dbReference type="HAMAP" id="MF_00020">
    <property type="entry name" value="Acetate_kinase"/>
    <property type="match status" value="1"/>
</dbReference>
<evidence type="ECO:0000256" key="3">
    <source>
        <dbReference type="ARBA" id="ARBA00022741"/>
    </source>
</evidence>
<dbReference type="PROSITE" id="PS01075">
    <property type="entry name" value="ACETATE_KINASE_1"/>
    <property type="match status" value="1"/>
</dbReference>
<dbReference type="PROSITE" id="PS01076">
    <property type="entry name" value="ACETATE_KINASE_2"/>
    <property type="match status" value="1"/>
</dbReference>
<dbReference type="PATRIC" id="fig|1069640.6.peg.1069"/>
<feature type="active site" description="Proton donor/acceptor" evidence="6">
    <location>
        <position position="150"/>
    </location>
</feature>
<feature type="binding site" evidence="6">
    <location>
        <position position="7"/>
    </location>
    <ligand>
        <name>Mg(2+)</name>
        <dbReference type="ChEBI" id="CHEBI:18420"/>
    </ligand>
</feature>
<keyword evidence="9" id="KW-1185">Reference proteome</keyword>
<keyword evidence="6" id="KW-0479">Metal-binding</keyword>
<dbReference type="PIRSF" id="PIRSF000722">
    <property type="entry name" value="Acetate_prop_kin"/>
    <property type="match status" value="1"/>
</dbReference>
<feature type="site" description="Transition state stabilizer" evidence="6">
    <location>
        <position position="241"/>
    </location>
</feature>
<dbReference type="AlphaFoldDB" id="A0A0E3ZBN6"/>
<feature type="binding site" evidence="6">
    <location>
        <begin position="331"/>
        <end position="335"/>
    </location>
    <ligand>
        <name>ATP</name>
        <dbReference type="ChEBI" id="CHEBI:30616"/>
    </ligand>
</feature>
<evidence type="ECO:0000313" key="8">
    <source>
        <dbReference type="EMBL" id="AKC95910.1"/>
    </source>
</evidence>
<comment type="function">
    <text evidence="6">Catalyzes the formation of acetyl phosphate from acetate and ATP. Can also catalyze the reverse reaction.</text>
</comment>
<organism evidence="8 9">
    <name type="scientific">Sneathia vaginalis</name>
    <dbReference type="NCBI Taxonomy" id="187101"/>
    <lineage>
        <taxon>Bacteria</taxon>
        <taxon>Fusobacteriati</taxon>
        <taxon>Fusobacteriota</taxon>
        <taxon>Fusobacteriia</taxon>
        <taxon>Fusobacteriales</taxon>
        <taxon>Leptotrichiaceae</taxon>
        <taxon>Sneathia</taxon>
    </lineage>
</organism>
<keyword evidence="3 6" id="KW-0547">Nucleotide-binding</keyword>
<comment type="similarity">
    <text evidence="1 6 7">Belongs to the acetokinase family.</text>
</comment>
<name>A0A0E3ZBN6_9FUSO</name>
<feature type="binding site" evidence="6">
    <location>
        <position position="385"/>
    </location>
    <ligand>
        <name>Mg(2+)</name>
        <dbReference type="ChEBI" id="CHEBI:18420"/>
    </ligand>
</feature>
<dbReference type="Proteomes" id="UP000033103">
    <property type="component" value="Chromosome"/>
</dbReference>
<dbReference type="GO" id="GO:0008776">
    <property type="term" value="F:acetate kinase activity"/>
    <property type="evidence" value="ECO:0007669"/>
    <property type="project" value="UniProtKB-UniRule"/>
</dbReference>
<dbReference type="RefSeq" id="WP_046329014.1">
    <property type="nucleotide sequence ID" value="NZ_CP011280.1"/>
</dbReference>
<gene>
    <name evidence="6" type="primary">ackA</name>
    <name evidence="8" type="ORF">VC03_05390</name>
</gene>